<evidence type="ECO:0000313" key="2">
    <source>
        <dbReference type="EMBL" id="KAG2659013.1"/>
    </source>
</evidence>
<evidence type="ECO:0000313" key="3">
    <source>
        <dbReference type="Proteomes" id="UP000823388"/>
    </source>
</evidence>
<keyword evidence="3" id="KW-1185">Reference proteome</keyword>
<proteinExistence type="predicted"/>
<evidence type="ECO:0000256" key="1">
    <source>
        <dbReference type="SAM" id="MobiDB-lite"/>
    </source>
</evidence>
<dbReference type="AlphaFoldDB" id="A0A8T0XPC3"/>
<comment type="caution">
    <text evidence="2">The sequence shown here is derived from an EMBL/GenBank/DDBJ whole genome shotgun (WGS) entry which is preliminary data.</text>
</comment>
<organism evidence="2 3">
    <name type="scientific">Panicum virgatum</name>
    <name type="common">Blackwell switchgrass</name>
    <dbReference type="NCBI Taxonomy" id="38727"/>
    <lineage>
        <taxon>Eukaryota</taxon>
        <taxon>Viridiplantae</taxon>
        <taxon>Streptophyta</taxon>
        <taxon>Embryophyta</taxon>
        <taxon>Tracheophyta</taxon>
        <taxon>Spermatophyta</taxon>
        <taxon>Magnoliopsida</taxon>
        <taxon>Liliopsida</taxon>
        <taxon>Poales</taxon>
        <taxon>Poaceae</taxon>
        <taxon>PACMAD clade</taxon>
        <taxon>Panicoideae</taxon>
        <taxon>Panicodae</taxon>
        <taxon>Paniceae</taxon>
        <taxon>Panicinae</taxon>
        <taxon>Panicum</taxon>
        <taxon>Panicum sect. Hiantes</taxon>
    </lineage>
</organism>
<accession>A0A8T0XPC3</accession>
<feature type="region of interest" description="Disordered" evidence="1">
    <location>
        <begin position="1"/>
        <end position="23"/>
    </location>
</feature>
<protein>
    <submittedName>
        <fullName evidence="2">Uncharacterized protein</fullName>
    </submittedName>
</protein>
<name>A0A8T0XPC3_PANVG</name>
<dbReference type="Proteomes" id="UP000823388">
    <property type="component" value="Chromosome 1K"/>
</dbReference>
<sequence length="63" mass="7033">MQMGASQMMIETSNKGNGSVAPQHRMHSEMTNEDMMVADQEWSHARGRCISQVSAYSPHHGSR</sequence>
<gene>
    <name evidence="2" type="ORF">PVAP13_1KG329100</name>
</gene>
<dbReference type="EMBL" id="CM029037">
    <property type="protein sequence ID" value="KAG2659013.1"/>
    <property type="molecule type" value="Genomic_DNA"/>
</dbReference>
<reference evidence="2" key="1">
    <citation type="submission" date="2020-05" db="EMBL/GenBank/DDBJ databases">
        <title>WGS assembly of Panicum virgatum.</title>
        <authorList>
            <person name="Lovell J.T."/>
            <person name="Jenkins J."/>
            <person name="Shu S."/>
            <person name="Juenger T.E."/>
            <person name="Schmutz J."/>
        </authorList>
    </citation>
    <scope>NUCLEOTIDE SEQUENCE</scope>
    <source>
        <strain evidence="2">AP13</strain>
    </source>
</reference>